<protein>
    <submittedName>
        <fullName evidence="2">Uncharacterized protein</fullName>
    </submittedName>
</protein>
<reference evidence="2 3" key="1">
    <citation type="journal article" date="2020" name="Appl. Microbiol. Biotechnol.">
        <title>Targeted gene deletion in Brettanomyces bruxellensis with an expression-free CRISPR-Cas9 system.</title>
        <authorList>
            <person name="Varela C."/>
            <person name="Bartel C."/>
            <person name="Onetto C."/>
            <person name="Borneman A."/>
        </authorList>
    </citation>
    <scope>NUCLEOTIDE SEQUENCE [LARGE SCALE GENOMIC DNA]</scope>
    <source>
        <strain evidence="2 3">AWRI1613</strain>
    </source>
</reference>
<organism evidence="2 3">
    <name type="scientific">Dekkera bruxellensis</name>
    <name type="common">Brettanomyces custersii</name>
    <dbReference type="NCBI Taxonomy" id="5007"/>
    <lineage>
        <taxon>Eukaryota</taxon>
        <taxon>Fungi</taxon>
        <taxon>Dikarya</taxon>
        <taxon>Ascomycota</taxon>
        <taxon>Saccharomycotina</taxon>
        <taxon>Pichiomycetes</taxon>
        <taxon>Pichiales</taxon>
        <taxon>Pichiaceae</taxon>
        <taxon>Brettanomyces</taxon>
    </lineage>
</organism>
<dbReference type="EMBL" id="JABCYN010000022">
    <property type="protein sequence ID" value="KAF6013153.1"/>
    <property type="molecule type" value="Genomic_DNA"/>
</dbReference>
<evidence type="ECO:0000256" key="1">
    <source>
        <dbReference type="SAM" id="MobiDB-lite"/>
    </source>
</evidence>
<accession>A0A8H6BK86</accession>
<dbReference type="AlphaFoldDB" id="A0A8H6BK86"/>
<evidence type="ECO:0000313" key="3">
    <source>
        <dbReference type="Proteomes" id="UP000568158"/>
    </source>
</evidence>
<gene>
    <name evidence="2" type="ORF">HII12_001868</name>
</gene>
<dbReference type="Proteomes" id="UP000568158">
    <property type="component" value="Unassembled WGS sequence"/>
</dbReference>
<feature type="region of interest" description="Disordered" evidence="1">
    <location>
        <begin position="159"/>
        <end position="182"/>
    </location>
</feature>
<proteinExistence type="predicted"/>
<sequence>MDMDFAQYASDGKIPITLLQSMLADTFSPSEVRHLSKAYRPIKQEDQRQINDIGVDIQESGNFVDQLESYLESRNHYCQEPICMSSSSAHPVSSEGLRFQTIEQQPSSPLPVTNVCSSSMLVDSSMTIVNNESTEIAQGITLKDVETFLDDSAFEGSTLPVGDESSAADFPLSAITSSSERT</sequence>
<name>A0A8H6BK86_DEKBR</name>
<evidence type="ECO:0000313" key="2">
    <source>
        <dbReference type="EMBL" id="KAF6013153.1"/>
    </source>
</evidence>
<comment type="caution">
    <text evidence="2">The sequence shown here is derived from an EMBL/GenBank/DDBJ whole genome shotgun (WGS) entry which is preliminary data.</text>
</comment>